<dbReference type="Gene3D" id="3.60.10.10">
    <property type="entry name" value="Endonuclease/exonuclease/phosphatase"/>
    <property type="match status" value="1"/>
</dbReference>
<name>A0A4U1C7P5_9SPHI</name>
<accession>A0A4U1C7P5</accession>
<proteinExistence type="predicted"/>
<evidence type="ECO:0000313" key="2">
    <source>
        <dbReference type="EMBL" id="TKC01407.1"/>
    </source>
</evidence>
<keyword evidence="2" id="KW-0255">Endonuclease</keyword>
<dbReference type="AlphaFoldDB" id="A0A4U1C7P5"/>
<feature type="domain" description="Endonuclease/exonuclease/phosphatase" evidence="1">
    <location>
        <begin position="13"/>
        <end position="176"/>
    </location>
</feature>
<dbReference type="Proteomes" id="UP000310477">
    <property type="component" value="Unassembled WGS sequence"/>
</dbReference>
<dbReference type="GO" id="GO:0004527">
    <property type="term" value="F:exonuclease activity"/>
    <property type="evidence" value="ECO:0007669"/>
    <property type="project" value="UniProtKB-KW"/>
</dbReference>
<dbReference type="Pfam" id="PF03372">
    <property type="entry name" value="Exo_endo_phos"/>
    <property type="match status" value="1"/>
</dbReference>
<keyword evidence="2" id="KW-0378">Hydrolase</keyword>
<dbReference type="InterPro" id="IPR005135">
    <property type="entry name" value="Endo/exonuclease/phosphatase"/>
</dbReference>
<comment type="caution">
    <text evidence="2">The sequence shown here is derived from an EMBL/GenBank/DDBJ whole genome shotgun (WGS) entry which is preliminary data.</text>
</comment>
<gene>
    <name evidence="2" type="ORF">FA045_09225</name>
</gene>
<dbReference type="EMBL" id="SWBO01000004">
    <property type="protein sequence ID" value="TKC01407.1"/>
    <property type="molecule type" value="Genomic_DNA"/>
</dbReference>
<reference evidence="2 3" key="1">
    <citation type="submission" date="2019-04" db="EMBL/GenBank/DDBJ databases">
        <title>Pedobacter sp. AR-2-6 sp. nov., isolated from Arctic soil.</title>
        <authorList>
            <person name="Dahal R.H."/>
            <person name="Kim D.-U."/>
        </authorList>
    </citation>
    <scope>NUCLEOTIDE SEQUENCE [LARGE SCALE GENOMIC DNA]</scope>
    <source>
        <strain evidence="2 3">AR-2-6</strain>
    </source>
</reference>
<keyword evidence="3" id="KW-1185">Reference proteome</keyword>
<protein>
    <submittedName>
        <fullName evidence="2">Endonuclease/exonuclease/phosphatase family protein</fullName>
    </submittedName>
</protein>
<dbReference type="SUPFAM" id="SSF56219">
    <property type="entry name" value="DNase I-like"/>
    <property type="match status" value="1"/>
</dbReference>
<keyword evidence="2" id="KW-0269">Exonuclease</keyword>
<sequence>MFYSDLNKELILQGIDILVLQECSMKYPITNLSDFDEIPEFVAEKGKKYVRVFLNKNSKIAYSYPVSYLNNKIKCLKIKTYNGNEFNIIGVHLYSKVGKTSSNQDLDNLPVRIHIDEYQALVKNDKTVILGDFNYHPFEANMLHPKFLNALNDKHLITALKTRKGRAFDVKYYYNPMWNLLGDFDYQTGGYKISGTYYWVPKDIKNYPWNLFDGVILSPEIMNELDMKSLKVITKISTNELVKSIPYTSSGSLLHYGHSDHLPIKFNLNII</sequence>
<dbReference type="OrthoDB" id="9802724at2"/>
<organism evidence="2 3">
    <name type="scientific">Pedobacter cryotolerans</name>
    <dbReference type="NCBI Taxonomy" id="2571270"/>
    <lineage>
        <taxon>Bacteria</taxon>
        <taxon>Pseudomonadati</taxon>
        <taxon>Bacteroidota</taxon>
        <taxon>Sphingobacteriia</taxon>
        <taxon>Sphingobacteriales</taxon>
        <taxon>Sphingobacteriaceae</taxon>
        <taxon>Pedobacter</taxon>
    </lineage>
</organism>
<evidence type="ECO:0000259" key="1">
    <source>
        <dbReference type="Pfam" id="PF03372"/>
    </source>
</evidence>
<dbReference type="InterPro" id="IPR036691">
    <property type="entry name" value="Endo/exonu/phosph_ase_sf"/>
</dbReference>
<evidence type="ECO:0000313" key="3">
    <source>
        <dbReference type="Proteomes" id="UP000310477"/>
    </source>
</evidence>
<keyword evidence="2" id="KW-0540">Nuclease</keyword>
<dbReference type="GO" id="GO:0004519">
    <property type="term" value="F:endonuclease activity"/>
    <property type="evidence" value="ECO:0007669"/>
    <property type="project" value="UniProtKB-KW"/>
</dbReference>